<dbReference type="EMBL" id="AENY02000002">
    <property type="protein sequence ID" value="EKP95024.1"/>
    <property type="molecule type" value="Genomic_DNA"/>
</dbReference>
<dbReference type="GO" id="GO:0016020">
    <property type="term" value="C:membrane"/>
    <property type="evidence" value="ECO:0007669"/>
    <property type="project" value="UniProtKB-SubCell"/>
</dbReference>
<keyword evidence="9" id="KW-1185">Reference proteome</keyword>
<name>K6Q229_9FIRM</name>
<reference evidence="8" key="2">
    <citation type="submission" date="2012-10" db="EMBL/GenBank/DDBJ databases">
        <title>Improved high-quality draft of Thermaerobacter subterraneus C21, DSM 13965.</title>
        <authorList>
            <consortium name="DOE Joint Genome Institute"/>
            <person name="Eisen J."/>
            <person name="Huntemann M."/>
            <person name="Wei C.-L."/>
            <person name="Han J."/>
            <person name="Detter J.C."/>
            <person name="Han C."/>
            <person name="Tapia R."/>
            <person name="Chen A."/>
            <person name="Kyrpides N."/>
            <person name="Mavromatis K."/>
            <person name="Markowitz V."/>
            <person name="Szeto E."/>
            <person name="Ivanova N."/>
            <person name="Mikhailova N."/>
            <person name="Ovchinnikova G."/>
            <person name="Pagani I."/>
            <person name="Pati A."/>
            <person name="Goodwin L."/>
            <person name="Nordberg H.P."/>
            <person name="Cantor M.N."/>
            <person name="Hua S.X."/>
            <person name="Woyke T."/>
            <person name="Eisen J."/>
            <person name="Klenk H.-P."/>
        </authorList>
    </citation>
    <scope>NUCLEOTIDE SEQUENCE [LARGE SCALE GENOMIC DNA]</scope>
    <source>
        <strain evidence="8">DSM 13965</strain>
    </source>
</reference>
<evidence type="ECO:0000313" key="8">
    <source>
        <dbReference type="EMBL" id="EKP95024.1"/>
    </source>
</evidence>
<dbReference type="OrthoDB" id="266913at2"/>
<dbReference type="STRING" id="867903.ThesuDRAFT_00748"/>
<feature type="transmembrane region" description="Helical" evidence="6">
    <location>
        <begin position="310"/>
        <end position="329"/>
    </location>
</feature>
<dbReference type="GO" id="GO:0140359">
    <property type="term" value="F:ABC-type transporter activity"/>
    <property type="evidence" value="ECO:0007669"/>
    <property type="project" value="InterPro"/>
</dbReference>
<dbReference type="HOGENOM" id="CLU_701949_0_0_9"/>
<dbReference type="eggNOG" id="COG0842">
    <property type="taxonomic scope" value="Bacteria"/>
</dbReference>
<feature type="transmembrane region" description="Helical" evidence="6">
    <location>
        <begin position="22"/>
        <end position="43"/>
    </location>
</feature>
<evidence type="ECO:0000256" key="2">
    <source>
        <dbReference type="ARBA" id="ARBA00022692"/>
    </source>
</evidence>
<dbReference type="RefSeq" id="WP_006903023.1">
    <property type="nucleotide sequence ID" value="NZ_JH976535.1"/>
</dbReference>
<feature type="domain" description="ABC-2 type transporter transmembrane" evidence="7">
    <location>
        <begin position="24"/>
        <end position="376"/>
    </location>
</feature>
<feature type="compositionally biased region" description="Gly residues" evidence="5">
    <location>
        <begin position="149"/>
        <end position="162"/>
    </location>
</feature>
<dbReference type="AlphaFoldDB" id="K6Q229"/>
<sequence>MDGLRQAGLIAANQLLRFVLDWRGVLILFLLPLAFNLVLGISLRQAFTPEFRPERPYRVAIAAPAGHQAAPAVLQVLAAGEADGWIEIQRVKSGEAAVGAVRQRRADAALIVPAGFPQEPLRVIAEPGTVPASVVETLAREAAAAAGSGPAGEAGGAGGGDSGRPVPVDLTMQPAPPPAGGESPGSGAPPEVGAMAYYAAGMAVMMLYLATREGTRAYLADRSTGVYLRVRAGGTGRAAYLAGTFAGSVATGLAFMVVMALVTRWLFGVHWGHPGGWIPLTLAATLAAAGVNAVLVGLARSPEVLEGVSIALAQVLGFFGGSMMPLFIFPEILARLSRFVPNRWMLDGFLELMAGAGPAAVQDEILRLTAAGAALLMVGWALDQLLARLVGEG</sequence>
<protein>
    <submittedName>
        <fullName evidence="8">ABC-type multidrug transport system, permease component</fullName>
    </submittedName>
</protein>
<evidence type="ECO:0000256" key="1">
    <source>
        <dbReference type="ARBA" id="ARBA00004141"/>
    </source>
</evidence>
<comment type="subcellular location">
    <subcellularLocation>
        <location evidence="1">Membrane</location>
        <topology evidence="1">Multi-pass membrane protein</topology>
    </subcellularLocation>
</comment>
<dbReference type="InterPro" id="IPR013525">
    <property type="entry name" value="ABC2_TM"/>
</dbReference>
<evidence type="ECO:0000259" key="7">
    <source>
        <dbReference type="Pfam" id="PF12698"/>
    </source>
</evidence>
<comment type="caution">
    <text evidence="8">The sequence shown here is derived from an EMBL/GenBank/DDBJ whole genome shotgun (WGS) entry which is preliminary data.</text>
</comment>
<evidence type="ECO:0000256" key="3">
    <source>
        <dbReference type="ARBA" id="ARBA00022989"/>
    </source>
</evidence>
<keyword evidence="4 6" id="KW-0472">Membrane</keyword>
<dbReference type="Proteomes" id="UP000005710">
    <property type="component" value="Unassembled WGS sequence"/>
</dbReference>
<organism evidence="8 9">
    <name type="scientific">Thermaerobacter subterraneus DSM 13965</name>
    <dbReference type="NCBI Taxonomy" id="867903"/>
    <lineage>
        <taxon>Bacteria</taxon>
        <taxon>Bacillati</taxon>
        <taxon>Bacillota</taxon>
        <taxon>Clostridia</taxon>
        <taxon>Eubacteriales</taxon>
        <taxon>Clostridiales Family XVII. Incertae Sedis</taxon>
        <taxon>Thermaerobacter</taxon>
    </lineage>
</organism>
<reference evidence="8" key="1">
    <citation type="submission" date="2010-10" db="EMBL/GenBank/DDBJ databases">
        <authorList>
            <consortium name="US DOE Joint Genome Institute (JGI-PGF)"/>
            <person name="Lucas S."/>
            <person name="Copeland A."/>
            <person name="Lapidus A."/>
            <person name="Bruce D."/>
            <person name="Goodwin L."/>
            <person name="Pitluck S."/>
            <person name="Kyrpides N."/>
            <person name="Mavromatis K."/>
            <person name="Detter J.C."/>
            <person name="Han C."/>
            <person name="Land M."/>
            <person name="Hauser L."/>
            <person name="Markowitz V."/>
            <person name="Cheng J.-F."/>
            <person name="Hugenholtz P."/>
            <person name="Woyke T."/>
            <person name="Wu D."/>
            <person name="Pukall R."/>
            <person name="Wahrenburg C."/>
            <person name="Brambilla E."/>
            <person name="Klenk H.-P."/>
            <person name="Eisen J.A."/>
        </authorList>
    </citation>
    <scope>NUCLEOTIDE SEQUENCE [LARGE SCALE GENOMIC DNA]</scope>
    <source>
        <strain evidence="8">DSM 13965</strain>
    </source>
</reference>
<feature type="region of interest" description="Disordered" evidence="5">
    <location>
        <begin position="146"/>
        <end position="187"/>
    </location>
</feature>
<accession>K6Q229</accession>
<evidence type="ECO:0000256" key="6">
    <source>
        <dbReference type="SAM" id="Phobius"/>
    </source>
</evidence>
<evidence type="ECO:0000256" key="5">
    <source>
        <dbReference type="SAM" id="MobiDB-lite"/>
    </source>
</evidence>
<evidence type="ECO:0000256" key="4">
    <source>
        <dbReference type="ARBA" id="ARBA00023136"/>
    </source>
</evidence>
<feature type="transmembrane region" description="Helical" evidence="6">
    <location>
        <begin position="277"/>
        <end position="298"/>
    </location>
</feature>
<keyword evidence="2 6" id="KW-0812">Transmembrane</keyword>
<keyword evidence="3 6" id="KW-1133">Transmembrane helix</keyword>
<proteinExistence type="predicted"/>
<dbReference type="Pfam" id="PF12698">
    <property type="entry name" value="ABC2_membrane_3"/>
    <property type="match status" value="1"/>
</dbReference>
<evidence type="ECO:0000313" key="9">
    <source>
        <dbReference type="Proteomes" id="UP000005710"/>
    </source>
</evidence>
<gene>
    <name evidence="8" type="ORF">ThesuDRAFT_00748</name>
</gene>
<feature type="transmembrane region" description="Helical" evidence="6">
    <location>
        <begin position="238"/>
        <end position="265"/>
    </location>
</feature>